<keyword evidence="3" id="KW-1185">Reference proteome</keyword>
<feature type="domain" description="Sporulation initiation factor Spo0A C-terminal" evidence="1">
    <location>
        <begin position="59"/>
        <end position="157"/>
    </location>
</feature>
<dbReference type="GO" id="GO:0003700">
    <property type="term" value="F:DNA-binding transcription factor activity"/>
    <property type="evidence" value="ECO:0007669"/>
    <property type="project" value="InterPro"/>
</dbReference>
<dbReference type="KEGG" id="arf:AR1Y2_2845"/>
<evidence type="ECO:0000313" key="3">
    <source>
        <dbReference type="Proteomes" id="UP000298653"/>
    </source>
</evidence>
<dbReference type="RefSeq" id="WP_137329553.1">
    <property type="nucleotide sequence ID" value="NZ_CP040058.1"/>
</dbReference>
<dbReference type="OrthoDB" id="1971735at2"/>
<dbReference type="GO" id="GO:0005737">
    <property type="term" value="C:cytoplasm"/>
    <property type="evidence" value="ECO:0007669"/>
    <property type="project" value="InterPro"/>
</dbReference>
<protein>
    <submittedName>
        <fullName evidence="2">Stage 0 sporulation two-component response regulator (Spo0A)</fullName>
    </submittedName>
</protein>
<dbReference type="SUPFAM" id="SSF46894">
    <property type="entry name" value="C-terminal effector domain of the bipartite response regulators"/>
    <property type="match status" value="1"/>
</dbReference>
<dbReference type="GO" id="GO:0003677">
    <property type="term" value="F:DNA binding"/>
    <property type="evidence" value="ECO:0007669"/>
    <property type="project" value="InterPro"/>
</dbReference>
<name>A0A4P8IM98_9FIRM</name>
<proteinExistence type="predicted"/>
<dbReference type="InterPro" id="IPR036388">
    <property type="entry name" value="WH-like_DNA-bd_sf"/>
</dbReference>
<dbReference type="InterPro" id="IPR014879">
    <property type="entry name" value="Spo0A_C"/>
</dbReference>
<sequence length="162" mass="18330">MQNENLQLVLSDDTILQISVIHSKNHTSVPDSTSHVIHINQLLNQAASSTAHLDLSSRISKLLKQLGITPNLKGYLYLRQAIELGVKDPSVFDGITKRLYPYIAEKNHATPTSVERTIRHAIDSVWSKGNKELFWSITQTCMLERPTNSQFIIQLAEYFSEN</sequence>
<dbReference type="InterPro" id="IPR016032">
    <property type="entry name" value="Sig_transdc_resp-reg_C-effctor"/>
</dbReference>
<dbReference type="GO" id="GO:0005509">
    <property type="term" value="F:calcium ion binding"/>
    <property type="evidence" value="ECO:0007669"/>
    <property type="project" value="InterPro"/>
</dbReference>
<evidence type="ECO:0000313" key="2">
    <source>
        <dbReference type="EMBL" id="QCP36299.1"/>
    </source>
</evidence>
<accession>A0A4P8IM98</accession>
<dbReference type="EMBL" id="CP040058">
    <property type="protein sequence ID" value="QCP36299.1"/>
    <property type="molecule type" value="Genomic_DNA"/>
</dbReference>
<dbReference type="Pfam" id="PF08769">
    <property type="entry name" value="Spo0A_C"/>
    <property type="match status" value="1"/>
</dbReference>
<gene>
    <name evidence="2" type="ORF">AR1Y2_2845</name>
</gene>
<dbReference type="Proteomes" id="UP000298653">
    <property type="component" value="Chromosome"/>
</dbReference>
<dbReference type="GO" id="GO:0042173">
    <property type="term" value="P:regulation of sporulation resulting in formation of a cellular spore"/>
    <property type="evidence" value="ECO:0007669"/>
    <property type="project" value="InterPro"/>
</dbReference>
<reference evidence="2 3" key="1">
    <citation type="submission" date="2019-05" db="EMBL/GenBank/DDBJ databases">
        <title>Complete genome sequencing of Anaerostipes rhamnosivorans.</title>
        <authorList>
            <person name="Bui T.P.N."/>
            <person name="de Vos W.M."/>
        </authorList>
    </citation>
    <scope>NUCLEOTIDE SEQUENCE [LARGE SCALE GENOMIC DNA]</scope>
    <source>
        <strain evidence="2 3">1y2</strain>
    </source>
</reference>
<dbReference type="AlphaFoldDB" id="A0A4P8IM98"/>
<evidence type="ECO:0000259" key="1">
    <source>
        <dbReference type="Pfam" id="PF08769"/>
    </source>
</evidence>
<dbReference type="Gene3D" id="1.10.10.10">
    <property type="entry name" value="Winged helix-like DNA-binding domain superfamily/Winged helix DNA-binding domain"/>
    <property type="match status" value="1"/>
</dbReference>
<organism evidence="2 3">
    <name type="scientific">Anaerostipes rhamnosivorans</name>
    <dbReference type="NCBI Taxonomy" id="1229621"/>
    <lineage>
        <taxon>Bacteria</taxon>
        <taxon>Bacillati</taxon>
        <taxon>Bacillota</taxon>
        <taxon>Clostridia</taxon>
        <taxon>Lachnospirales</taxon>
        <taxon>Lachnospiraceae</taxon>
        <taxon>Anaerostipes</taxon>
    </lineage>
</organism>